<feature type="transmembrane region" description="Helical" evidence="1">
    <location>
        <begin position="45"/>
        <end position="65"/>
    </location>
</feature>
<dbReference type="SMART" id="SM00052">
    <property type="entry name" value="EAL"/>
    <property type="match status" value="1"/>
</dbReference>
<dbReference type="PANTHER" id="PTHR44757">
    <property type="entry name" value="DIGUANYLATE CYCLASE DGCP"/>
    <property type="match status" value="1"/>
</dbReference>
<protein>
    <submittedName>
        <fullName evidence="4">EAL domain-containing protein</fullName>
    </submittedName>
</protein>
<dbReference type="KEGG" id="rhg:EXZ61_21410"/>
<proteinExistence type="predicted"/>
<dbReference type="Gene3D" id="3.20.20.450">
    <property type="entry name" value="EAL domain"/>
    <property type="match status" value="1"/>
</dbReference>
<dbReference type="InterPro" id="IPR000160">
    <property type="entry name" value="GGDEF_dom"/>
</dbReference>
<organism evidence="4 5">
    <name type="scientific">Rhodoferax aquaticus</name>
    <dbReference type="NCBI Taxonomy" id="2527691"/>
    <lineage>
        <taxon>Bacteria</taxon>
        <taxon>Pseudomonadati</taxon>
        <taxon>Pseudomonadota</taxon>
        <taxon>Betaproteobacteria</taxon>
        <taxon>Burkholderiales</taxon>
        <taxon>Comamonadaceae</taxon>
        <taxon>Rhodoferax</taxon>
    </lineage>
</organism>
<feature type="transmembrane region" description="Helical" evidence="1">
    <location>
        <begin position="195"/>
        <end position="212"/>
    </location>
</feature>
<dbReference type="InterPro" id="IPR035919">
    <property type="entry name" value="EAL_sf"/>
</dbReference>
<dbReference type="InterPro" id="IPR029787">
    <property type="entry name" value="Nucleotide_cyclase"/>
</dbReference>
<dbReference type="InterPro" id="IPR001633">
    <property type="entry name" value="EAL_dom"/>
</dbReference>
<keyword evidence="1" id="KW-1133">Transmembrane helix</keyword>
<dbReference type="PANTHER" id="PTHR44757:SF2">
    <property type="entry name" value="BIOFILM ARCHITECTURE MAINTENANCE PROTEIN MBAA"/>
    <property type="match status" value="1"/>
</dbReference>
<feature type="transmembrane region" description="Helical" evidence="1">
    <location>
        <begin position="12"/>
        <end position="30"/>
    </location>
</feature>
<evidence type="ECO:0000256" key="1">
    <source>
        <dbReference type="SAM" id="Phobius"/>
    </source>
</evidence>
<dbReference type="Pfam" id="PF00563">
    <property type="entry name" value="EAL"/>
    <property type="match status" value="1"/>
</dbReference>
<dbReference type="FunFam" id="3.30.70.270:FF:000001">
    <property type="entry name" value="Diguanylate cyclase domain protein"/>
    <property type="match status" value="1"/>
</dbReference>
<feature type="domain" description="GGDEF" evidence="3">
    <location>
        <begin position="368"/>
        <end position="501"/>
    </location>
</feature>
<dbReference type="PROSITE" id="PS50887">
    <property type="entry name" value="GGDEF"/>
    <property type="match status" value="1"/>
</dbReference>
<gene>
    <name evidence="4" type="ORF">EXZ61_21410</name>
</gene>
<dbReference type="SMART" id="SM00267">
    <property type="entry name" value="GGDEF"/>
    <property type="match status" value="1"/>
</dbReference>
<dbReference type="InterPro" id="IPR052155">
    <property type="entry name" value="Biofilm_reg_signaling"/>
</dbReference>
<dbReference type="Gene3D" id="3.30.70.270">
    <property type="match status" value="1"/>
</dbReference>
<dbReference type="GO" id="GO:0003824">
    <property type="term" value="F:catalytic activity"/>
    <property type="evidence" value="ECO:0007669"/>
    <property type="project" value="UniProtKB-ARBA"/>
</dbReference>
<reference evidence="5" key="1">
    <citation type="submission" date="2019-02" db="EMBL/GenBank/DDBJ databases">
        <title>Complete genome sequence of Rhodoferax sp. Gr-4.</title>
        <authorList>
            <person name="Jin L."/>
        </authorList>
    </citation>
    <scope>NUCLEOTIDE SEQUENCE [LARGE SCALE GENOMIC DNA]</scope>
    <source>
        <strain evidence="5">Gr-4</strain>
    </source>
</reference>
<name>A0A515EUZ4_9BURK</name>
<accession>A0A515EUZ4</accession>
<dbReference type="Pfam" id="PF00990">
    <property type="entry name" value="GGDEF"/>
    <property type="match status" value="1"/>
</dbReference>
<sequence length="776" mass="84864">MGSQANSNRTPKSALALATAIVVLACWLQVRLHPEAEHAVLLQNIQWTLAFAVGAWMAWSGYRASSPELAIAKRHQFLGLLCLGLGQVVWDVQAYVAWTPFPGPSDLVFFPSTVFFLTGFLALVRRDRWTQVLADVAGFALGAGILTLTLYLSVAGESRKFQLFVLCSYPVGMLSAGACFVILQLHDRQRWRVGSLALGIGICALGLTWMSWNLGQLKGEQQLGTMTSLAFSLSALTIGWASYVWRSHVDTSASYDRLCEGVLRQLPLVMVALTTSTLGLLAVGDTVPHILRTPLVWAAFLVLVFAVYRQTRSLSERDRLLAAERVVLESQAKLQHLAHHDPLTGLPNLTLLRDRVDQATETAGRHGTKFALMFIDLDNFKEVNDTLGHDAGDALLCTIAERFQSLLRATDTVSRQGGDEFSIVLHEVQDLAQVSSVAEKLSELANGYLSIQHQEIPLSFSVGIAMFPDDASDFAGLMRCADTAMYKAKAAGGRTYRFYDAKMNDEAASRMRIRSHLARAVEKNELSLLWQAQVDLSNGSFCGVEALVRWTHPELGQVSPATFIPVAETTGHILPIGTWILHTACRQAAAWLAQGLQISSISVNISMVQFIRGNVELQVAEALRSSGLPPSLLKLEITESVFMHDKDTVLETVDRLVKLGVKLSIDDFGTGYSSLSCVQRLKVDAIKVDQSFVRGLPGNAGSCAIVKAVIDMAKAMELAVVAEGVETQEQCDWLRQNGCGIAQGYLFSKPLGASDFENLWAHAAWRSASQNRLQYG</sequence>
<feature type="transmembrane region" description="Helical" evidence="1">
    <location>
        <begin position="266"/>
        <end position="284"/>
    </location>
</feature>
<dbReference type="InterPro" id="IPR043128">
    <property type="entry name" value="Rev_trsase/Diguanyl_cyclase"/>
</dbReference>
<dbReference type="CDD" id="cd01949">
    <property type="entry name" value="GGDEF"/>
    <property type="match status" value="1"/>
</dbReference>
<dbReference type="PROSITE" id="PS50883">
    <property type="entry name" value="EAL"/>
    <property type="match status" value="1"/>
</dbReference>
<dbReference type="AlphaFoldDB" id="A0A515EUZ4"/>
<evidence type="ECO:0000313" key="5">
    <source>
        <dbReference type="Proteomes" id="UP000317365"/>
    </source>
</evidence>
<feature type="transmembrane region" description="Helical" evidence="1">
    <location>
        <begin position="224"/>
        <end position="245"/>
    </location>
</feature>
<dbReference type="CDD" id="cd01948">
    <property type="entry name" value="EAL"/>
    <property type="match status" value="1"/>
</dbReference>
<evidence type="ECO:0000259" key="2">
    <source>
        <dbReference type="PROSITE" id="PS50883"/>
    </source>
</evidence>
<dbReference type="SUPFAM" id="SSF55073">
    <property type="entry name" value="Nucleotide cyclase"/>
    <property type="match status" value="1"/>
</dbReference>
<feature type="transmembrane region" description="Helical" evidence="1">
    <location>
        <begin position="161"/>
        <end position="183"/>
    </location>
</feature>
<keyword evidence="1" id="KW-0812">Transmembrane</keyword>
<dbReference type="Proteomes" id="UP000317365">
    <property type="component" value="Chromosome"/>
</dbReference>
<dbReference type="EMBL" id="CP036282">
    <property type="protein sequence ID" value="QDL56507.1"/>
    <property type="molecule type" value="Genomic_DNA"/>
</dbReference>
<feature type="domain" description="EAL" evidence="2">
    <location>
        <begin position="510"/>
        <end position="764"/>
    </location>
</feature>
<reference evidence="5" key="2">
    <citation type="journal article" date="2020" name="Int. J. Syst. Evol. Microbiol.">
        <title>Genomic insights into a novel species Rhodoferax aquaticus sp. nov., isolated from freshwater.</title>
        <authorList>
            <person name="Li T."/>
            <person name="Zhuo Y."/>
            <person name="Jin C.Z."/>
            <person name="Wu X."/>
            <person name="Ko S.R."/>
            <person name="Jin F.J."/>
            <person name="Ahn C.Y."/>
            <person name="Oh H.M."/>
            <person name="Lee H.G."/>
            <person name="Jin L."/>
        </authorList>
    </citation>
    <scope>NUCLEOTIDE SEQUENCE [LARGE SCALE GENOMIC DNA]</scope>
    <source>
        <strain evidence="5">Gr-4</strain>
    </source>
</reference>
<feature type="transmembrane region" description="Helical" evidence="1">
    <location>
        <begin position="77"/>
        <end position="101"/>
    </location>
</feature>
<keyword evidence="5" id="KW-1185">Reference proteome</keyword>
<evidence type="ECO:0000313" key="4">
    <source>
        <dbReference type="EMBL" id="QDL56507.1"/>
    </source>
</evidence>
<dbReference type="SUPFAM" id="SSF141868">
    <property type="entry name" value="EAL domain-like"/>
    <property type="match status" value="1"/>
</dbReference>
<feature type="transmembrane region" description="Helical" evidence="1">
    <location>
        <begin position="290"/>
        <end position="308"/>
    </location>
</feature>
<dbReference type="NCBIfam" id="TIGR00254">
    <property type="entry name" value="GGDEF"/>
    <property type="match status" value="1"/>
</dbReference>
<feature type="transmembrane region" description="Helical" evidence="1">
    <location>
        <begin position="136"/>
        <end position="155"/>
    </location>
</feature>
<feature type="transmembrane region" description="Helical" evidence="1">
    <location>
        <begin position="107"/>
        <end position="124"/>
    </location>
</feature>
<evidence type="ECO:0000259" key="3">
    <source>
        <dbReference type="PROSITE" id="PS50887"/>
    </source>
</evidence>
<keyword evidence="1" id="KW-0472">Membrane</keyword>